<dbReference type="GO" id="GO:0001147">
    <property type="term" value="F:transcription termination site sequence-specific DNA binding"/>
    <property type="evidence" value="ECO:0007669"/>
    <property type="project" value="TreeGrafter"/>
</dbReference>
<dbReference type="InterPro" id="IPR000253">
    <property type="entry name" value="FHA_dom"/>
</dbReference>
<dbReference type="InterPro" id="IPR041679">
    <property type="entry name" value="DNA2/NAM7-like_C"/>
</dbReference>
<protein>
    <submittedName>
        <fullName evidence="4">Probable helicase senataxin</fullName>
    </submittedName>
</protein>
<name>A0AB39ZH47_DROSZ</name>
<dbReference type="PANTHER" id="PTHR10887:SF495">
    <property type="entry name" value="HELICASE SENATAXIN ISOFORM X1-RELATED"/>
    <property type="match status" value="1"/>
</dbReference>
<organism evidence="3 4">
    <name type="scientific">Drosophila suzukii</name>
    <name type="common">Spotted-wing drosophila fruit fly</name>
    <dbReference type="NCBI Taxonomy" id="28584"/>
    <lineage>
        <taxon>Eukaryota</taxon>
        <taxon>Metazoa</taxon>
        <taxon>Ecdysozoa</taxon>
        <taxon>Arthropoda</taxon>
        <taxon>Hexapoda</taxon>
        <taxon>Insecta</taxon>
        <taxon>Pterygota</taxon>
        <taxon>Neoptera</taxon>
        <taxon>Endopterygota</taxon>
        <taxon>Diptera</taxon>
        <taxon>Brachycera</taxon>
        <taxon>Muscomorpha</taxon>
        <taxon>Ephydroidea</taxon>
        <taxon>Drosophilidae</taxon>
        <taxon>Drosophila</taxon>
        <taxon>Sophophora</taxon>
    </lineage>
</organism>
<evidence type="ECO:0000259" key="2">
    <source>
        <dbReference type="PROSITE" id="PS50006"/>
    </source>
</evidence>
<dbReference type="InterPro" id="IPR047187">
    <property type="entry name" value="SF1_C_Upf1"/>
</dbReference>
<dbReference type="Pfam" id="PF13086">
    <property type="entry name" value="AAA_11"/>
    <property type="match status" value="1"/>
</dbReference>
<dbReference type="GO" id="GO:0006369">
    <property type="term" value="P:termination of RNA polymerase II transcription"/>
    <property type="evidence" value="ECO:0007669"/>
    <property type="project" value="TreeGrafter"/>
</dbReference>
<dbReference type="InterPro" id="IPR027417">
    <property type="entry name" value="P-loop_NTPase"/>
</dbReference>
<dbReference type="PROSITE" id="PS50006">
    <property type="entry name" value="FHA_DOMAIN"/>
    <property type="match status" value="1"/>
</dbReference>
<proteinExistence type="predicted"/>
<dbReference type="SUPFAM" id="SSF49879">
    <property type="entry name" value="SMAD/FHA domain"/>
    <property type="match status" value="1"/>
</dbReference>
<feature type="compositionally biased region" description="Basic and acidic residues" evidence="1">
    <location>
        <begin position="753"/>
        <end position="764"/>
    </location>
</feature>
<feature type="compositionally biased region" description="Basic and acidic residues" evidence="1">
    <location>
        <begin position="414"/>
        <end position="429"/>
    </location>
</feature>
<dbReference type="Pfam" id="PF13087">
    <property type="entry name" value="AAA_12"/>
    <property type="match status" value="1"/>
</dbReference>
<feature type="compositionally biased region" description="Polar residues" evidence="1">
    <location>
        <begin position="693"/>
        <end position="707"/>
    </location>
</feature>
<dbReference type="SMART" id="SM00240">
    <property type="entry name" value="FHA"/>
    <property type="match status" value="1"/>
</dbReference>
<sequence>MRSSWYLQHVTTGQRHILYNGHNLVGRHSRCRIVLAGTYQFVSREHANIIVSDNEVVVQSMNALNGIFINDGKLSEKIKCLAVAEGSTISLGVTGMPLAEVKSIHAIFVLKKMQPTVHEVILSSDDDDTTPLPAVRFPIAGQPTEFNLKEQIPNIALQDTSLKVEEDEEMPPSPGLHLPIITEVKQEIVKQTTAEIETIFGEPNDAILDSVLELDPYLYNQLNKKSATSAATQAKIHDGDCIELETDEDKSKTSEAQPSCKAFEPDKHADGERVSAPQEVIDEDEYDERYALSQAVLKEIKAEMAFSDGEEDFLESNGVGNVVQGSPSSDTYDDIVYISESDDDELNDKVADWSKLLSQKVVPDVIEMSQTYPVLEEDSDSDLGIEAKHPTRALRIQSSSEDEASDELIAPQMERGRSKNKSLNDRVVRQADSTTPDPSPIRKCSVRLKKEKTTDNVSSTADDEHSLEAEDKVSPKLKSCLKTPSKTLADGKDKNEETKKSSVRQRRQTIASRDELAQISPQQDETNKTPIRRRLTVTSRDELAKSSAAKKETKEAPKDIVSTPKKVLRSRSKSCYIDRSEELEEPLSKKEKNSKNNENSSNSLKELVVTLEAPEKLETSTKSKNKKVEGKKNTTRGRPKKLQSPEEFKSLATEVKQTEPMAKSKVSPSKQGNDKVSIPAESLLKKSPRLLNRSKSCYTDRPGTTKTDLPDKFSPAKSDASGRLENSNEKRMTHEAPSVAKNRGKLQGVSAVKAKDKVLERQRLIDYQADLNAKWKQKPKDKKKEDEKIKQNRREALKKLSDKPKEKDNSSRTSKRKHSTTVPTIHNTNRGEFLTKEVGGPPTKVAKTDKAKPVPKKPTPPRHPTVKTFSQQLQAADETLLYPQPHSYRPAERKGAEQARNQRTCNKVTFAEMERYNKKTEELNNIQKKLRKVHFNDDVVIHYIEKVQGARTQQHGRKECIKLFLSTYHERREWTRKGKKPVNDIRRHTRSILRWANQWLKLGSVDAVADQDTLLPISNEFDSFKHYIDTFVPLMKLELLTSIERDYRMNTETFVASLQNAYIQDNCYRLIIRVNNRPIGKFVLYTLSGGSQVTETFANLLDIKCVGGNTFEFLFEIVMQNITEDQINSVKQWTVRPVVDSIRVELGALSAVHQLPSSPLCRRILKPTQTISEISLPKQAFTFKGCTRLNEHQENICLRTYQRVVDDLKPSITLIQGPPGTGKSKVISELCLQTLYGNAAKTLDRKILICTHSNTAVDHIVGLLGGVVRVMSHDRFNLLRFGLHEKMSNYSRPFSLEAHFDKAKKLKLERLTPENVEILKKQHMDLKADILQLKQKANLTGTYLQQQLQQKERQLRLISDQLNPPLTPREELEISQTCVAKANIICTTLSSCVKLANYVDFFDICIIDEATQCTEPWTLLPMRFGLTHLVLVGDTQQLPAVVLSKKAIDFGLSNSMFDRIQRSLQQQLDKPGGNQFVHTKLFKLSMQYRMHPEICRWPNKYFYEDQLVNADATARFASAVIPYCVINLRYTQDISGAQNKSISNDEEARFVAKLLTEMDKHLPTKRYSYGIISPYQSQCFALSQVIPSHMNLTPMTVDAYQGLEKDVIIISNARTRGCGFLTNYQRLNVALTRPKRCLVICGNFDDLKSVDMWRHLLDDARNRKVYFDLERKDVDDLKNSLIKKMLVKPIDLL</sequence>
<dbReference type="RefSeq" id="XP_016933800.3">
    <property type="nucleotide sequence ID" value="XM_017078311.4"/>
</dbReference>
<keyword evidence="4" id="KW-0067">ATP-binding</keyword>
<dbReference type="CDD" id="cd18808">
    <property type="entry name" value="SF1_C_Upf1"/>
    <property type="match status" value="1"/>
</dbReference>
<dbReference type="PANTHER" id="PTHR10887">
    <property type="entry name" value="DNA2/NAM7 HELICASE FAMILY"/>
    <property type="match status" value="1"/>
</dbReference>
<feature type="region of interest" description="Disordered" evidence="1">
    <location>
        <begin position="372"/>
        <end position="866"/>
    </location>
</feature>
<evidence type="ECO:0000313" key="3">
    <source>
        <dbReference type="Proteomes" id="UP001652628"/>
    </source>
</evidence>
<dbReference type="Proteomes" id="UP001652628">
    <property type="component" value="Chromosome 3"/>
</dbReference>
<feature type="compositionally biased region" description="Basic and acidic residues" evidence="1">
    <location>
        <begin position="782"/>
        <end position="810"/>
    </location>
</feature>
<dbReference type="CDD" id="cd00060">
    <property type="entry name" value="FHA"/>
    <property type="match status" value="1"/>
</dbReference>
<dbReference type="Gene3D" id="3.40.50.300">
    <property type="entry name" value="P-loop containing nucleotide triphosphate hydrolases"/>
    <property type="match status" value="2"/>
</dbReference>
<dbReference type="GeneID" id="108012846"/>
<feature type="compositionally biased region" description="Low complexity" evidence="1">
    <location>
        <begin position="596"/>
        <end position="607"/>
    </location>
</feature>
<dbReference type="InterPro" id="IPR045055">
    <property type="entry name" value="DNA2/NAM7-like"/>
</dbReference>
<dbReference type="Gene3D" id="2.60.200.20">
    <property type="match status" value="1"/>
</dbReference>
<dbReference type="GO" id="GO:0004386">
    <property type="term" value="F:helicase activity"/>
    <property type="evidence" value="ECO:0007669"/>
    <property type="project" value="UniProtKB-KW"/>
</dbReference>
<feature type="compositionally biased region" description="Basic and acidic residues" evidence="1">
    <location>
        <begin position="462"/>
        <end position="474"/>
    </location>
</feature>
<dbReference type="InterPro" id="IPR041677">
    <property type="entry name" value="DNA2/NAM7_AAA_11"/>
</dbReference>
<keyword evidence="3" id="KW-1185">Reference proteome</keyword>
<dbReference type="Pfam" id="PF00498">
    <property type="entry name" value="FHA"/>
    <property type="match status" value="1"/>
</dbReference>
<feature type="region of interest" description="Disordered" evidence="1">
    <location>
        <begin position="246"/>
        <end position="274"/>
    </location>
</feature>
<feature type="domain" description="FHA" evidence="2">
    <location>
        <begin position="23"/>
        <end position="74"/>
    </location>
</feature>
<dbReference type="SUPFAM" id="SSF52540">
    <property type="entry name" value="P-loop containing nucleoside triphosphate hydrolases"/>
    <property type="match status" value="1"/>
</dbReference>
<feature type="compositionally biased region" description="Basic and acidic residues" evidence="1">
    <location>
        <begin position="720"/>
        <end position="734"/>
    </location>
</feature>
<keyword evidence="4" id="KW-0547">Nucleotide-binding</keyword>
<evidence type="ECO:0000256" key="1">
    <source>
        <dbReference type="SAM" id="MobiDB-lite"/>
    </source>
</evidence>
<feature type="compositionally biased region" description="Basic and acidic residues" evidence="1">
    <location>
        <begin position="613"/>
        <end position="632"/>
    </location>
</feature>
<feature type="compositionally biased region" description="Basic and acidic residues" evidence="1">
    <location>
        <begin position="539"/>
        <end position="558"/>
    </location>
</feature>
<reference evidence="4" key="1">
    <citation type="submission" date="2025-08" db="UniProtKB">
        <authorList>
            <consortium name="RefSeq"/>
        </authorList>
    </citation>
    <scope>IDENTIFICATION</scope>
</reference>
<feature type="compositionally biased region" description="Basic and acidic residues" evidence="1">
    <location>
        <begin position="576"/>
        <end position="595"/>
    </location>
</feature>
<dbReference type="GO" id="GO:0016604">
    <property type="term" value="C:nuclear body"/>
    <property type="evidence" value="ECO:0007669"/>
    <property type="project" value="TreeGrafter"/>
</dbReference>
<keyword evidence="4" id="KW-0347">Helicase</keyword>
<keyword evidence="4" id="KW-0378">Hydrolase</keyword>
<dbReference type="InterPro" id="IPR008984">
    <property type="entry name" value="SMAD_FHA_dom_sf"/>
</dbReference>
<evidence type="ECO:0000313" key="4">
    <source>
        <dbReference type="RefSeq" id="XP_016933800.3"/>
    </source>
</evidence>
<gene>
    <name evidence="4" type="primary">Setx</name>
</gene>
<feature type="compositionally biased region" description="Basic and acidic residues" evidence="1">
    <location>
        <begin position="263"/>
        <end position="273"/>
    </location>
</feature>
<accession>A0AB39ZH47</accession>
<feature type="compositionally biased region" description="Basic and acidic residues" evidence="1">
    <location>
        <begin position="489"/>
        <end position="500"/>
    </location>
</feature>